<dbReference type="EMBL" id="CP101700">
    <property type="protein sequence ID" value="UUC19561.1"/>
    <property type="molecule type" value="Genomic_DNA"/>
</dbReference>
<name>A0AAJ5HVD7_9PSED</name>
<dbReference type="Proteomes" id="UP001058744">
    <property type="component" value="Chromosome"/>
</dbReference>
<gene>
    <name evidence="1" type="ORF">NOV18_03375</name>
</gene>
<reference evidence="1" key="1">
    <citation type="submission" date="2022-07" db="EMBL/GenBank/DDBJ databases">
        <title>Complete genome of MD9.</title>
        <authorList>
            <person name="Cao G."/>
        </authorList>
    </citation>
    <scope>NUCLEOTIDE SEQUENCE</scope>
    <source>
        <strain evidence="1">MD9</strain>
    </source>
</reference>
<proteinExistence type="predicted"/>
<organism evidence="1 2">
    <name type="scientific">Pseudomonas asiatica</name>
    <dbReference type="NCBI Taxonomy" id="2219225"/>
    <lineage>
        <taxon>Bacteria</taxon>
        <taxon>Pseudomonadati</taxon>
        <taxon>Pseudomonadota</taxon>
        <taxon>Gammaproteobacteria</taxon>
        <taxon>Pseudomonadales</taxon>
        <taxon>Pseudomonadaceae</taxon>
        <taxon>Pseudomonas</taxon>
    </lineage>
</organism>
<evidence type="ECO:0000313" key="1">
    <source>
        <dbReference type="EMBL" id="UUC19561.1"/>
    </source>
</evidence>
<sequence>MMLHAQEHVNHIDFSVVGHYSVLQANEHKFGTIASDSIQKQTVSTVMISPIRDTSKGLNDISGKPAVHAAL</sequence>
<dbReference type="RefSeq" id="WP_150124434.1">
    <property type="nucleotide sequence ID" value="NZ_CP101700.1"/>
</dbReference>
<evidence type="ECO:0000313" key="2">
    <source>
        <dbReference type="Proteomes" id="UP001058744"/>
    </source>
</evidence>
<protein>
    <submittedName>
        <fullName evidence="1">Uncharacterized protein</fullName>
    </submittedName>
</protein>
<accession>A0AAJ5HVD7</accession>
<dbReference type="AlphaFoldDB" id="A0AAJ5HVD7"/>